<evidence type="ECO:0000256" key="6">
    <source>
        <dbReference type="PIRSR" id="PIRSR600760-2"/>
    </source>
</evidence>
<keyword evidence="9" id="KW-1185">Reference proteome</keyword>
<comment type="catalytic activity">
    <reaction evidence="1 7">
        <text>a myo-inositol phosphate + H2O = myo-inositol + phosphate</text>
        <dbReference type="Rhea" id="RHEA:24056"/>
        <dbReference type="ChEBI" id="CHEBI:15377"/>
        <dbReference type="ChEBI" id="CHEBI:17268"/>
        <dbReference type="ChEBI" id="CHEBI:43474"/>
        <dbReference type="ChEBI" id="CHEBI:84139"/>
        <dbReference type="EC" id="3.1.3.25"/>
    </reaction>
</comment>
<dbReference type="Pfam" id="PF00459">
    <property type="entry name" value="Inositol_P"/>
    <property type="match status" value="1"/>
</dbReference>
<comment type="similarity">
    <text evidence="7">Belongs to the inositol monophosphatase superfamily.</text>
</comment>
<dbReference type="PROSITE" id="PS00629">
    <property type="entry name" value="IMP_1"/>
    <property type="match status" value="1"/>
</dbReference>
<evidence type="ECO:0000256" key="7">
    <source>
        <dbReference type="RuleBase" id="RU364068"/>
    </source>
</evidence>
<dbReference type="EMBL" id="SJPJ01000001">
    <property type="protein sequence ID" value="TWT79954.1"/>
    <property type="molecule type" value="Genomic_DNA"/>
</dbReference>
<organism evidence="8 9">
    <name type="scientific">Novipirellula herctigrandis</name>
    <dbReference type="NCBI Taxonomy" id="2527986"/>
    <lineage>
        <taxon>Bacteria</taxon>
        <taxon>Pseudomonadati</taxon>
        <taxon>Planctomycetota</taxon>
        <taxon>Planctomycetia</taxon>
        <taxon>Pirellulales</taxon>
        <taxon>Pirellulaceae</taxon>
        <taxon>Novipirellula</taxon>
    </lineage>
</organism>
<reference evidence="8 9" key="1">
    <citation type="submission" date="2019-02" db="EMBL/GenBank/DDBJ databases">
        <title>Deep-cultivation of Planctomycetes and their phenomic and genomic characterization uncovers novel biology.</title>
        <authorList>
            <person name="Wiegand S."/>
            <person name="Jogler M."/>
            <person name="Boedeker C."/>
            <person name="Pinto D."/>
            <person name="Vollmers J."/>
            <person name="Rivas-Marin E."/>
            <person name="Kohn T."/>
            <person name="Peeters S.H."/>
            <person name="Heuer A."/>
            <person name="Rast P."/>
            <person name="Oberbeckmann S."/>
            <person name="Bunk B."/>
            <person name="Jeske O."/>
            <person name="Meyerdierks A."/>
            <person name="Storesund J.E."/>
            <person name="Kallscheuer N."/>
            <person name="Luecker S."/>
            <person name="Lage O.M."/>
            <person name="Pohl T."/>
            <person name="Merkel B.J."/>
            <person name="Hornburger P."/>
            <person name="Mueller R.-W."/>
            <person name="Bruemmer F."/>
            <person name="Labrenz M."/>
            <person name="Spormann A.M."/>
            <person name="Op Den Camp H."/>
            <person name="Overmann J."/>
            <person name="Amann R."/>
            <person name="Jetten M.S.M."/>
            <person name="Mascher T."/>
            <person name="Medema M.H."/>
            <person name="Devos D.P."/>
            <person name="Kaster A.-K."/>
            <person name="Ovreas L."/>
            <person name="Rohde M."/>
            <person name="Galperin M.Y."/>
            <person name="Jogler C."/>
        </authorList>
    </citation>
    <scope>NUCLEOTIDE SEQUENCE [LARGE SCALE GENOMIC DNA]</scope>
    <source>
        <strain evidence="8 9">CA13</strain>
    </source>
</reference>
<name>A0A5C5YY43_9BACT</name>
<feature type="binding site" evidence="6">
    <location>
        <position position="51"/>
    </location>
    <ligand>
        <name>Mg(2+)</name>
        <dbReference type="ChEBI" id="CHEBI:18420"/>
        <label>1</label>
        <note>catalytic</note>
    </ligand>
</feature>
<dbReference type="InterPro" id="IPR033942">
    <property type="entry name" value="IMPase"/>
</dbReference>
<dbReference type="Gene3D" id="3.40.190.80">
    <property type="match status" value="1"/>
</dbReference>
<dbReference type="InterPro" id="IPR020583">
    <property type="entry name" value="Inositol_monoP_metal-BS"/>
</dbReference>
<dbReference type="GO" id="GO:0008934">
    <property type="term" value="F:inositol monophosphate 1-phosphatase activity"/>
    <property type="evidence" value="ECO:0007669"/>
    <property type="project" value="InterPro"/>
</dbReference>
<dbReference type="PRINTS" id="PR00377">
    <property type="entry name" value="IMPHPHTASES"/>
</dbReference>
<dbReference type="SUPFAM" id="SSF56655">
    <property type="entry name" value="Carbohydrate phosphatase"/>
    <property type="match status" value="1"/>
</dbReference>
<feature type="binding site" evidence="6">
    <location>
        <position position="197"/>
    </location>
    <ligand>
        <name>Mg(2+)</name>
        <dbReference type="ChEBI" id="CHEBI:18420"/>
        <label>1</label>
        <note>catalytic</note>
    </ligand>
</feature>
<dbReference type="GO" id="GO:0006020">
    <property type="term" value="P:inositol metabolic process"/>
    <property type="evidence" value="ECO:0007669"/>
    <property type="project" value="TreeGrafter"/>
</dbReference>
<evidence type="ECO:0000256" key="5">
    <source>
        <dbReference type="ARBA" id="ARBA00022842"/>
    </source>
</evidence>
<dbReference type="InterPro" id="IPR000760">
    <property type="entry name" value="Inositol_monophosphatase-like"/>
</dbReference>
<keyword evidence="3 6" id="KW-0479">Metal-binding</keyword>
<feature type="binding site" evidence="6">
    <location>
        <position position="70"/>
    </location>
    <ligand>
        <name>Mg(2+)</name>
        <dbReference type="ChEBI" id="CHEBI:18420"/>
        <label>1</label>
        <note>catalytic</note>
    </ligand>
</feature>
<dbReference type="CDD" id="cd01639">
    <property type="entry name" value="IMPase"/>
    <property type="match status" value="1"/>
</dbReference>
<gene>
    <name evidence="8" type="primary">suhB_1</name>
    <name evidence="8" type="ORF">CA13_13650</name>
</gene>
<keyword evidence="5 6" id="KW-0460">Magnesium</keyword>
<keyword evidence="4 7" id="KW-0378">Hydrolase</keyword>
<dbReference type="Gene3D" id="3.30.540.10">
    <property type="entry name" value="Fructose-1,6-Bisphosphatase, subunit A, domain 1"/>
    <property type="match status" value="1"/>
</dbReference>
<evidence type="ECO:0000313" key="8">
    <source>
        <dbReference type="EMBL" id="TWT79954.1"/>
    </source>
</evidence>
<evidence type="ECO:0000256" key="3">
    <source>
        <dbReference type="ARBA" id="ARBA00022723"/>
    </source>
</evidence>
<dbReference type="GO" id="GO:0046872">
    <property type="term" value="F:metal ion binding"/>
    <property type="evidence" value="ECO:0007669"/>
    <property type="project" value="UniProtKB-KW"/>
</dbReference>
<evidence type="ECO:0000256" key="1">
    <source>
        <dbReference type="ARBA" id="ARBA00001033"/>
    </source>
</evidence>
<feature type="binding site" evidence="6">
    <location>
        <position position="71"/>
    </location>
    <ligand>
        <name>Mg(2+)</name>
        <dbReference type="ChEBI" id="CHEBI:18420"/>
        <label>1</label>
        <note>catalytic</note>
    </ligand>
</feature>
<evidence type="ECO:0000313" key="9">
    <source>
        <dbReference type="Proteomes" id="UP000315010"/>
    </source>
</evidence>
<dbReference type="EC" id="3.1.3.25" evidence="7"/>
<accession>A0A5C5YY43</accession>
<dbReference type="PANTHER" id="PTHR20854:SF4">
    <property type="entry name" value="INOSITOL-1-MONOPHOSPHATASE-RELATED"/>
    <property type="match status" value="1"/>
</dbReference>
<evidence type="ECO:0000256" key="4">
    <source>
        <dbReference type="ARBA" id="ARBA00022801"/>
    </source>
</evidence>
<dbReference type="PANTHER" id="PTHR20854">
    <property type="entry name" value="INOSITOL MONOPHOSPHATASE"/>
    <property type="match status" value="1"/>
</dbReference>
<comment type="cofactor">
    <cofactor evidence="2 6 7">
        <name>Mg(2+)</name>
        <dbReference type="ChEBI" id="CHEBI:18420"/>
    </cofactor>
</comment>
<dbReference type="GO" id="GO:0007165">
    <property type="term" value="P:signal transduction"/>
    <property type="evidence" value="ECO:0007669"/>
    <property type="project" value="TreeGrafter"/>
</dbReference>
<dbReference type="Proteomes" id="UP000315010">
    <property type="component" value="Unassembled WGS sequence"/>
</dbReference>
<dbReference type="FunFam" id="3.30.540.10:FF:000030">
    <property type="entry name" value="Inositol monophosphatase"/>
    <property type="match status" value="1"/>
</dbReference>
<proteinExistence type="inferred from homology"/>
<comment type="caution">
    <text evidence="8">The sequence shown here is derived from an EMBL/GenBank/DDBJ whole genome shotgun (WGS) entry which is preliminary data.</text>
</comment>
<sequence length="250" mass="27081">MRHFRDGVEMRDKSFSGGKSYDLVSDADLESEKAIAEFLHSAHPGHELLGEESLAGGSADAEHLWVIDPLDGTNNFAHRLPHFAVSIAYYFRGQAVVGVVLNPARDEWFTATAGGGAFHDGRRVEVCDAAVLDKSLIGCGFYYDRGAMMRGTLAAIEEFFTHDIHGVRRMGTASIDLCYVGCGHFSGFFEYSLSPWDFAAGRLFVEEAGGRITDATGSPLPMAKTSIVASNGKLHEAMIAITSKHTVEST</sequence>
<evidence type="ECO:0000256" key="2">
    <source>
        <dbReference type="ARBA" id="ARBA00001946"/>
    </source>
</evidence>
<protein>
    <recommendedName>
        <fullName evidence="7">Inositol-1-monophosphatase</fullName>
        <ecNumber evidence="7">3.1.3.25</ecNumber>
    </recommendedName>
</protein>
<feature type="binding site" evidence="6">
    <location>
        <position position="68"/>
    </location>
    <ligand>
        <name>Mg(2+)</name>
        <dbReference type="ChEBI" id="CHEBI:18420"/>
        <label>1</label>
        <note>catalytic</note>
    </ligand>
</feature>
<dbReference type="AlphaFoldDB" id="A0A5C5YY43"/>